<evidence type="ECO:0000313" key="3">
    <source>
        <dbReference type="Proteomes" id="UP000005289"/>
    </source>
</evidence>
<protein>
    <submittedName>
        <fullName evidence="2">Acyltransferase</fullName>
    </submittedName>
</protein>
<evidence type="ECO:0000256" key="1">
    <source>
        <dbReference type="SAM" id="MobiDB-lite"/>
    </source>
</evidence>
<dbReference type="EMBL" id="CP007029">
    <property type="protein sequence ID" value="AHE97608.1"/>
    <property type="molecule type" value="Genomic_DNA"/>
</dbReference>
<reference evidence="2 3" key="1">
    <citation type="submission" date="2013-12" db="EMBL/GenBank/DDBJ databases">
        <authorList>
            <consortium name="DOE Joint Genome Institute"/>
            <person name="Muyzer G."/>
            <person name="Huntemann M."/>
            <person name="Han J."/>
            <person name="Chen A."/>
            <person name="Kyrpides N."/>
            <person name="Mavromatis K."/>
            <person name="Markowitz V."/>
            <person name="Palaniappan K."/>
            <person name="Ivanova N."/>
            <person name="Schaumberg A."/>
            <person name="Pati A."/>
            <person name="Liolios K."/>
            <person name="Nordberg H.P."/>
            <person name="Cantor M.N."/>
            <person name="Hua S.X."/>
            <person name="Woyke T."/>
        </authorList>
    </citation>
    <scope>NUCLEOTIDE SEQUENCE [LARGE SCALE GENOMIC DNA]</scope>
    <source>
        <strain evidence="2 3">ARh 1</strain>
    </source>
</reference>
<accession>W0DKS3</accession>
<organism evidence="2 3">
    <name type="scientific">Thioalkalivibrio paradoxus ARh 1</name>
    <dbReference type="NCBI Taxonomy" id="713585"/>
    <lineage>
        <taxon>Bacteria</taxon>
        <taxon>Pseudomonadati</taxon>
        <taxon>Pseudomonadota</taxon>
        <taxon>Gammaproteobacteria</taxon>
        <taxon>Chromatiales</taxon>
        <taxon>Ectothiorhodospiraceae</taxon>
        <taxon>Thioalkalivibrio</taxon>
    </lineage>
</organism>
<feature type="region of interest" description="Disordered" evidence="1">
    <location>
        <begin position="295"/>
        <end position="320"/>
    </location>
</feature>
<dbReference type="AlphaFoldDB" id="W0DKS3"/>
<dbReference type="GO" id="GO:0016746">
    <property type="term" value="F:acyltransferase activity"/>
    <property type="evidence" value="ECO:0007669"/>
    <property type="project" value="UniProtKB-KW"/>
</dbReference>
<evidence type="ECO:0000313" key="2">
    <source>
        <dbReference type="EMBL" id="AHE97608.1"/>
    </source>
</evidence>
<dbReference type="RefSeq" id="WP_006749107.1">
    <property type="nucleotide sequence ID" value="NZ_CP007029.1"/>
</dbReference>
<keyword evidence="3" id="KW-1185">Reference proteome</keyword>
<name>W0DKS3_9GAMM</name>
<sequence length="320" mass="35999">MASFDKQSVKRLLCRVLPYPAAARTLGLVLKLPVTEQLFRRRLRAIDSLLRHMVQPGLDRDEARRRQLGLAVLGSWRYCALTRARRSVWERYVTLSGVERVNEVLQRGKRLIVLNSHYGQGHVANVALARMGLDHISLTTRDLLRSTYGLSTTGSGETLHFIELGTDSHQLRALAQAREALNRGQVLQMAGDGFRGGSTISIPFLQGQRDLRIGFAYLALLMDAEVIPVFATLEPTGQVHVDFEHPLAKPVPYEVGRQAIESMVKEYGARLEARWKQDPGQVSADQIRQYLAAFSPVSRDADQESRRPRAQRAAEPTRRE</sequence>
<dbReference type="Proteomes" id="UP000005289">
    <property type="component" value="Chromosome"/>
</dbReference>
<dbReference type="KEGG" id="tti:THITH_04305"/>
<keyword evidence="2" id="KW-0012">Acyltransferase</keyword>
<proteinExistence type="predicted"/>
<keyword evidence="2" id="KW-0808">Transferase</keyword>
<dbReference type="HOGENOM" id="CLU_868610_0_0_6"/>
<gene>
    <name evidence="2" type="ORF">THITH_04305</name>
</gene>